<proteinExistence type="predicted"/>
<sequence length="547" mass="62493">MKYRVNISNLSFDIEVEKAEDLSETIANSLSSAIVAALPKDLVPGASPEISKSKYITLEEFDYDWEKAIQHTQNSDVSIIKLQKGKKYKIKEYSTQKLTKDLFIISEGDSELIFGIDNYDQWKPHPGVNQDRYVFDLGKWNSKVGIINTDLKSANTVAEVQPFYRGVFINSIEQGQSGFIAIINSDTNMEFGLIYSGGQDESITVIQKDIKFKGVIWQELKAKNGGGLSLIMDNCYLEQWDPPTYFQKQISFSKNYATLLEGSFNQIENIFQGMGNSSNIIFCEGMTFLLPPKTFIENYHNRYNFDSLLQTNNDSSHYIHSIPQKGEKFLVSRSYSIDNEIIPDMIRNVINWEKLGITPSKNIVRSLQAGDVLKIDSIEYTIKVKDRVNGVAFNSEYRHNGQDSYYSEEFKLDKALPTNVPMVFEVEIIKSMGEALLDGKPRPGYIIFKYNKNWQTNVEVDHGIDYMLASNPFGVLSYNHEEISVWARKTIHKGFYRQSKSGVGKSKGYTLKECQGFQDQFHPRDTIKSEGQMDQKAIDFINYLENL</sequence>
<accession>A0A841MK33</accession>
<organism evidence="1 2">
    <name type="scientific">Algoriphagus iocasae</name>
    <dbReference type="NCBI Taxonomy" id="1836499"/>
    <lineage>
        <taxon>Bacteria</taxon>
        <taxon>Pseudomonadati</taxon>
        <taxon>Bacteroidota</taxon>
        <taxon>Cytophagia</taxon>
        <taxon>Cytophagales</taxon>
        <taxon>Cyclobacteriaceae</taxon>
        <taxon>Algoriphagus</taxon>
    </lineage>
</organism>
<comment type="caution">
    <text evidence="1">The sequence shown here is derived from an EMBL/GenBank/DDBJ whole genome shotgun (WGS) entry which is preliminary data.</text>
</comment>
<evidence type="ECO:0000313" key="2">
    <source>
        <dbReference type="Proteomes" id="UP000588604"/>
    </source>
</evidence>
<keyword evidence="2" id="KW-1185">Reference proteome</keyword>
<dbReference type="RefSeq" id="WP_184496540.1">
    <property type="nucleotide sequence ID" value="NZ_JACIJO010000003.1"/>
</dbReference>
<gene>
    <name evidence="1" type="ORF">FHS59_003423</name>
</gene>
<evidence type="ECO:0000313" key="1">
    <source>
        <dbReference type="EMBL" id="MBB6327780.1"/>
    </source>
</evidence>
<name>A0A841MK33_9BACT</name>
<reference evidence="1 2" key="1">
    <citation type="submission" date="2020-08" db="EMBL/GenBank/DDBJ databases">
        <title>Genomic Encyclopedia of Type Strains, Phase IV (KMG-IV): sequencing the most valuable type-strain genomes for metagenomic binning, comparative biology and taxonomic classification.</title>
        <authorList>
            <person name="Goeker M."/>
        </authorList>
    </citation>
    <scope>NUCLEOTIDE SEQUENCE [LARGE SCALE GENOMIC DNA]</scope>
    <source>
        <strain evidence="1 2">DSM 102044</strain>
    </source>
</reference>
<dbReference type="AlphaFoldDB" id="A0A841MK33"/>
<dbReference type="Proteomes" id="UP000588604">
    <property type="component" value="Unassembled WGS sequence"/>
</dbReference>
<protein>
    <submittedName>
        <fullName evidence="1">Uncharacterized protein</fullName>
    </submittedName>
</protein>
<dbReference type="EMBL" id="JACIJO010000003">
    <property type="protein sequence ID" value="MBB6327780.1"/>
    <property type="molecule type" value="Genomic_DNA"/>
</dbReference>